<dbReference type="RefSeq" id="WP_003147476.1">
    <property type="nucleotide sequence ID" value="NZ_GL883584.1"/>
</dbReference>
<dbReference type="PANTHER" id="PTHR43077">
    <property type="entry name" value="TRANSPORT PERMEASE YVFS-RELATED"/>
    <property type="match status" value="1"/>
</dbReference>
<dbReference type="NCBIfam" id="TIGR03057">
    <property type="entry name" value="xxxLxxG_by_4"/>
    <property type="match status" value="1"/>
</dbReference>
<dbReference type="GO" id="GO:0016020">
    <property type="term" value="C:membrane"/>
    <property type="evidence" value="ECO:0007669"/>
    <property type="project" value="UniProtKB-SubCell"/>
</dbReference>
<name>A0AA87DR99_9BACL</name>
<dbReference type="InterPro" id="IPR023908">
    <property type="entry name" value="xxxLxxG_rpt"/>
</dbReference>
<accession>A0AA87DR99</accession>
<comment type="caution">
    <text evidence="6">The sequence shown here is derived from an EMBL/GenBank/DDBJ whole genome shotgun (WGS) entry which is preliminary data.</text>
</comment>
<dbReference type="AlphaFoldDB" id="A0AA87DR99"/>
<evidence type="ECO:0008006" key="8">
    <source>
        <dbReference type="Google" id="ProtNLM"/>
    </source>
</evidence>
<evidence type="ECO:0000256" key="3">
    <source>
        <dbReference type="ARBA" id="ARBA00022989"/>
    </source>
</evidence>
<feature type="transmembrane region" description="Helical" evidence="5">
    <location>
        <begin position="359"/>
        <end position="379"/>
    </location>
</feature>
<evidence type="ECO:0000256" key="5">
    <source>
        <dbReference type="SAM" id="Phobius"/>
    </source>
</evidence>
<keyword evidence="3 5" id="KW-1133">Transmembrane helix</keyword>
<gene>
    <name evidence="6" type="ORF">HMPREF0428_01342</name>
</gene>
<keyword evidence="2 5" id="KW-0812">Transmembrane</keyword>
<dbReference type="PANTHER" id="PTHR43077:SF5">
    <property type="entry name" value="PHAGE INFECTION PROTEIN"/>
    <property type="match status" value="1"/>
</dbReference>
<evidence type="ECO:0000256" key="1">
    <source>
        <dbReference type="ARBA" id="ARBA00004141"/>
    </source>
</evidence>
<evidence type="ECO:0000313" key="6">
    <source>
        <dbReference type="EMBL" id="EGF87807.1"/>
    </source>
</evidence>
<dbReference type="NCBIfam" id="TIGR03062">
    <property type="entry name" value="pip_yhgE_Cterm"/>
    <property type="match status" value="1"/>
</dbReference>
<evidence type="ECO:0000256" key="4">
    <source>
        <dbReference type="ARBA" id="ARBA00023136"/>
    </source>
</evidence>
<sequence length="451" mass="47272">MQAKAPELINGVNAAKEGSEKLSNGLAAMQAKAPELINGVNAAKVGSEKLSNGLAAMQAKAPELINGVNTAKDGSEKLSNGLAAMQAKAPELLNGLINAKVGSEKLSGALTIMQAKAPELIGGVNTAKDGSEKLSNGLAAMQAKAPELINGVNSAKDGANKLHGGLTAMQAKAPELLNGLNTAKAGSDKLYSALTIMQAKAPELIAGLDKAKDGSGLLADKLSSGADKLSAAKTGDKNVDMMSNPIKTNISDISEETSYGNAMAPFFLVFGLLIAAAAFNILFPARKAEYGESTNSLFTSRLASMSTFAVLATLIEVVAMKLLFDFRIQNFGMYFFGLILSGIVFMIITHFLSYTFGKVGNAISIGFVALQFVLTTPLFPKEMLPSLYSGLIPFTPVYYGDMAVRHAVLGGLTDGIYNNSILILVVLGIIFLTLTYISYNKNNKTVVNLAK</sequence>
<reference evidence="6 7" key="1">
    <citation type="submission" date="2011-03" db="EMBL/GenBank/DDBJ databases">
        <title>The Genome Sequence of Gemella haemolysans M341.</title>
        <authorList>
            <consortium name="The Broad Institute Genome Sequencing Platform"/>
            <consortium name="The Broad Institute Genome Sequencing Center for Infectious Disease"/>
            <person name="Earl A."/>
            <person name="Ward D."/>
            <person name="Feldgarden M."/>
            <person name="Gevers D."/>
            <person name="Sibley C.D."/>
            <person name="Field T.R."/>
            <person name="Grinwis M."/>
            <person name="Eshaghurshan C.S."/>
            <person name="Surette M.G."/>
            <person name="Young S.K."/>
            <person name="Zeng Q."/>
            <person name="Gargeya S."/>
            <person name="Fitzgerald M."/>
            <person name="Haas B."/>
            <person name="Abouelleil A."/>
            <person name="Alvarado L."/>
            <person name="Arachchi H.M."/>
            <person name="Berlin A."/>
            <person name="Brown A."/>
            <person name="Chapman S.B."/>
            <person name="Chen Z."/>
            <person name="Dunbar C."/>
            <person name="Freedman E."/>
            <person name="Gearin G."/>
            <person name="Gellesch M."/>
            <person name="Goldberg J."/>
            <person name="Griggs A."/>
            <person name="Gujja S."/>
            <person name="Heilman E.R."/>
            <person name="Heiman D."/>
            <person name="Howarth C."/>
            <person name="Larson L."/>
            <person name="Lui A."/>
            <person name="MacDonald P.J.P."/>
            <person name="Mehta T."/>
            <person name="Montmayeur A."/>
            <person name="Murphy C."/>
            <person name="Neiman D."/>
            <person name="Pearson M."/>
            <person name="Priest M."/>
            <person name="Roberts A."/>
            <person name="Saif S."/>
            <person name="Shea T."/>
            <person name="Shenoy N."/>
            <person name="Sisk P."/>
            <person name="Stolte C."/>
            <person name="Sykes S."/>
            <person name="White J."/>
            <person name="Yandava C."/>
            <person name="Wortman J."/>
            <person name="Nusbaum C."/>
            <person name="Birren B."/>
        </authorList>
    </citation>
    <scope>NUCLEOTIDE SEQUENCE [LARGE SCALE GENOMIC DNA]</scope>
    <source>
        <strain evidence="6 7">M341</strain>
    </source>
</reference>
<comment type="subcellular location">
    <subcellularLocation>
        <location evidence="1">Membrane</location>
        <topology evidence="1">Multi-pass membrane protein</topology>
    </subcellularLocation>
</comment>
<evidence type="ECO:0000256" key="2">
    <source>
        <dbReference type="ARBA" id="ARBA00022692"/>
    </source>
</evidence>
<evidence type="ECO:0000313" key="7">
    <source>
        <dbReference type="Proteomes" id="UP000004773"/>
    </source>
</evidence>
<protein>
    <recommendedName>
        <fullName evidence="8">YhgE/Pip domain protein</fullName>
    </recommendedName>
</protein>
<feature type="transmembrane region" description="Helical" evidence="5">
    <location>
        <begin position="421"/>
        <end position="439"/>
    </location>
</feature>
<feature type="transmembrane region" description="Helical" evidence="5">
    <location>
        <begin position="331"/>
        <end position="353"/>
    </location>
</feature>
<proteinExistence type="predicted"/>
<feature type="transmembrane region" description="Helical" evidence="5">
    <location>
        <begin position="303"/>
        <end position="324"/>
    </location>
</feature>
<organism evidence="6 7">
    <name type="scientific">Gemella haemolysans M341</name>
    <dbReference type="NCBI Taxonomy" id="562981"/>
    <lineage>
        <taxon>Bacteria</taxon>
        <taxon>Bacillati</taxon>
        <taxon>Bacillota</taxon>
        <taxon>Bacilli</taxon>
        <taxon>Bacillales</taxon>
        <taxon>Gemellaceae</taxon>
        <taxon>Gemella</taxon>
    </lineage>
</organism>
<feature type="transmembrane region" description="Helical" evidence="5">
    <location>
        <begin position="262"/>
        <end position="283"/>
    </location>
</feature>
<dbReference type="InterPro" id="IPR017501">
    <property type="entry name" value="Phage_infect_YhgE_C"/>
</dbReference>
<dbReference type="InterPro" id="IPR051328">
    <property type="entry name" value="T7SS_ABC-Transporter"/>
</dbReference>
<keyword evidence="4 5" id="KW-0472">Membrane</keyword>
<dbReference type="EMBL" id="ACRO01000025">
    <property type="protein sequence ID" value="EGF87807.1"/>
    <property type="molecule type" value="Genomic_DNA"/>
</dbReference>
<dbReference type="Proteomes" id="UP000004773">
    <property type="component" value="Unassembled WGS sequence"/>
</dbReference>